<proteinExistence type="predicted"/>
<evidence type="ECO:0000313" key="2">
    <source>
        <dbReference type="EMBL" id="REH38750.1"/>
    </source>
</evidence>
<dbReference type="OrthoDB" id="9800435at2"/>
<dbReference type="AlphaFoldDB" id="A0A3E0H5L8"/>
<keyword evidence="3" id="KW-1185">Reference proteome</keyword>
<accession>A0A3E0H5L8</accession>
<evidence type="ECO:0000313" key="3">
    <source>
        <dbReference type="Proteomes" id="UP000256774"/>
    </source>
</evidence>
<organism evidence="2 3">
    <name type="scientific">Paraperlucidibaca baekdonensis</name>
    <dbReference type="NCBI Taxonomy" id="748120"/>
    <lineage>
        <taxon>Bacteria</taxon>
        <taxon>Pseudomonadati</taxon>
        <taxon>Pseudomonadota</taxon>
        <taxon>Gammaproteobacteria</taxon>
        <taxon>Moraxellales</taxon>
        <taxon>Moraxellaceae</taxon>
        <taxon>Paraperlucidibaca</taxon>
    </lineage>
</organism>
<feature type="domain" description="AB hydrolase-1" evidence="1">
    <location>
        <begin position="64"/>
        <end position="169"/>
    </location>
</feature>
<dbReference type="EMBL" id="QUNR01000002">
    <property type="protein sequence ID" value="REH38750.1"/>
    <property type="molecule type" value="Genomic_DNA"/>
</dbReference>
<comment type="caution">
    <text evidence="2">The sequence shown here is derived from an EMBL/GenBank/DDBJ whole genome shotgun (WGS) entry which is preliminary data.</text>
</comment>
<dbReference type="InterPro" id="IPR029058">
    <property type="entry name" value="AB_hydrolase_fold"/>
</dbReference>
<protein>
    <recommendedName>
        <fullName evidence="1">AB hydrolase-1 domain-containing protein</fullName>
    </recommendedName>
</protein>
<dbReference type="PANTHER" id="PTHR42103">
    <property type="entry name" value="ALPHA/BETA-HYDROLASES SUPERFAMILY PROTEIN"/>
    <property type="match status" value="1"/>
</dbReference>
<dbReference type="Pfam" id="PF00561">
    <property type="entry name" value="Abhydrolase_1"/>
    <property type="match status" value="1"/>
</dbReference>
<gene>
    <name evidence="2" type="ORF">DFR26_0911</name>
</gene>
<reference evidence="2 3" key="1">
    <citation type="submission" date="2018-08" db="EMBL/GenBank/DDBJ databases">
        <title>Genomic Encyclopedia of Type Strains, Phase IV (KMG-IV): sequencing the most valuable type-strain genomes for metagenomic binning, comparative biology and taxonomic classification.</title>
        <authorList>
            <person name="Goeker M."/>
        </authorList>
    </citation>
    <scope>NUCLEOTIDE SEQUENCE [LARGE SCALE GENOMIC DNA]</scope>
    <source>
        <strain evidence="2 3">DSM 26022</strain>
    </source>
</reference>
<evidence type="ECO:0000259" key="1">
    <source>
        <dbReference type="Pfam" id="PF00561"/>
    </source>
</evidence>
<dbReference type="SUPFAM" id="SSF53474">
    <property type="entry name" value="alpha/beta-Hydrolases"/>
    <property type="match status" value="1"/>
</dbReference>
<sequence length="228" mass="24315">MASQQSSPFSYPVGDHAVTVQGPLGPLEAILSIPPQADRKALALLCHPHPLFGGSMENKVIFTVHRACRDAGIATLRFNFRGVGKSVGAFDHGAGEQHDVLAVQSWAQATLAVESLVMIGFSFGAFVAATAWSKATQAAMRGQSLMLIAPPVTRFPMTGFQLPAGARVIYGDADEVVDPQAIADWLSTQRADLTIEVLAGASHFFHGRLTELRDWVRAGLISGDRTHG</sequence>
<dbReference type="Proteomes" id="UP000256774">
    <property type="component" value="Unassembled WGS sequence"/>
</dbReference>
<name>A0A3E0H5L8_9GAMM</name>
<dbReference type="Gene3D" id="3.40.50.1820">
    <property type="entry name" value="alpha/beta hydrolase"/>
    <property type="match status" value="1"/>
</dbReference>
<dbReference type="RefSeq" id="WP_116207782.1">
    <property type="nucleotide sequence ID" value="NZ_QUNR01000002.1"/>
</dbReference>
<dbReference type="InterPro" id="IPR000073">
    <property type="entry name" value="AB_hydrolase_1"/>
</dbReference>
<dbReference type="PANTHER" id="PTHR42103:SF2">
    <property type="entry name" value="AB HYDROLASE-1 DOMAIN-CONTAINING PROTEIN"/>
    <property type="match status" value="1"/>
</dbReference>